<dbReference type="RefSeq" id="WP_188215478.1">
    <property type="nucleotide sequence ID" value="NZ_BAABGH010000001.1"/>
</dbReference>
<feature type="chain" id="PRO_5035244168" evidence="1">
    <location>
        <begin position="24"/>
        <end position="248"/>
    </location>
</feature>
<reference evidence="2" key="1">
    <citation type="journal article" date="2013" name="Int. J. Syst. Evol. Microbiol.">
        <title>Aestuariibaculum suncheonense gen. nov., sp. nov., a marine bacterium of the family Flavobacteriaceae isolated from a tidal flat and emended descriptions of the genera Gaetbulibacter and Tamlana.</title>
        <authorList>
            <person name="Jeong S.H."/>
            <person name="Park M.S."/>
            <person name="Jin H.M."/>
            <person name="Lee K."/>
            <person name="Park W."/>
            <person name="Jeon C.O."/>
        </authorList>
    </citation>
    <scope>NUCLEOTIDE SEQUENCE</scope>
    <source>
        <strain evidence="2">SC17</strain>
    </source>
</reference>
<comment type="caution">
    <text evidence="2">The sequence shown here is derived from an EMBL/GenBank/DDBJ whole genome shotgun (WGS) entry which is preliminary data.</text>
</comment>
<feature type="signal peptide" evidence="1">
    <location>
        <begin position="1"/>
        <end position="23"/>
    </location>
</feature>
<protein>
    <submittedName>
        <fullName evidence="2">Uncharacterized protein</fullName>
    </submittedName>
</protein>
<dbReference type="Proteomes" id="UP000602057">
    <property type="component" value="Unassembled WGS sequence"/>
</dbReference>
<proteinExistence type="predicted"/>
<accession>A0A8J6Q5Z7</accession>
<name>A0A8J6Q5Z7_9FLAO</name>
<keyword evidence="1" id="KW-0732">Signal</keyword>
<gene>
    <name evidence="2" type="ORF">ICJ84_06010</name>
</gene>
<dbReference type="EMBL" id="JACVXC010000002">
    <property type="protein sequence ID" value="MBD0834982.1"/>
    <property type="molecule type" value="Genomic_DNA"/>
</dbReference>
<evidence type="ECO:0000313" key="2">
    <source>
        <dbReference type="EMBL" id="MBD0834982.1"/>
    </source>
</evidence>
<dbReference type="AlphaFoldDB" id="A0A8J6Q5Z7"/>
<evidence type="ECO:0000313" key="3">
    <source>
        <dbReference type="Proteomes" id="UP000602057"/>
    </source>
</evidence>
<organism evidence="2 3">
    <name type="scientific">Aestuariibaculum suncheonense</name>
    <dbReference type="NCBI Taxonomy" id="1028745"/>
    <lineage>
        <taxon>Bacteria</taxon>
        <taxon>Pseudomonadati</taxon>
        <taxon>Bacteroidota</taxon>
        <taxon>Flavobacteriia</taxon>
        <taxon>Flavobacteriales</taxon>
        <taxon>Flavobacteriaceae</taxon>
    </lineage>
</organism>
<sequence>MKTTKHILVSFVCLFAFTTIASAQMYRIHQDNVKPSKVMDYEKVAKAFNDACVKHNVKTSWATAATNDLKYIYISEIENMAQLDERPLAEMAKAMGDDFGKLFDDFDKCYDSHSSYIIHLVKDLSYMPEGFGMTQEGQDYRKWFYIYFTPQNAKKVREGMEAVKKLYESKNAKEYYRVYRNGFGTQEDCYLVAVSSKDEIDGATKSKENEKLLGPDSWDTFKKVMDYAERFEEVSGKMRPDLSYNPKK</sequence>
<keyword evidence="3" id="KW-1185">Reference proteome</keyword>
<reference evidence="2" key="2">
    <citation type="submission" date="2020-09" db="EMBL/GenBank/DDBJ databases">
        <authorList>
            <person name="Wu Z."/>
        </authorList>
    </citation>
    <scope>NUCLEOTIDE SEQUENCE</scope>
    <source>
        <strain evidence="2">SC17</strain>
    </source>
</reference>
<evidence type="ECO:0000256" key="1">
    <source>
        <dbReference type="SAM" id="SignalP"/>
    </source>
</evidence>